<dbReference type="GO" id="GO:0046677">
    <property type="term" value="P:response to antibiotic"/>
    <property type="evidence" value="ECO:0007669"/>
    <property type="project" value="InterPro"/>
</dbReference>
<feature type="chain" id="PRO_5023122940" description="Penicillinase" evidence="3">
    <location>
        <begin position="34"/>
        <end position="341"/>
    </location>
</feature>
<dbReference type="InterPro" id="IPR006311">
    <property type="entry name" value="TAT_signal"/>
</dbReference>
<evidence type="ECO:0000313" key="6">
    <source>
        <dbReference type="Proteomes" id="UP000396788"/>
    </source>
</evidence>
<dbReference type="InterPro" id="IPR045155">
    <property type="entry name" value="Beta-lactam_cat"/>
</dbReference>
<dbReference type="EMBL" id="CABPRY010000005">
    <property type="protein sequence ID" value="VVE12216.1"/>
    <property type="molecule type" value="Genomic_DNA"/>
</dbReference>
<name>A0A5E4VK04_9BURK</name>
<dbReference type="Proteomes" id="UP000396788">
    <property type="component" value="Unassembled WGS sequence"/>
</dbReference>
<dbReference type="PROSITE" id="PS51318">
    <property type="entry name" value="TAT"/>
    <property type="match status" value="1"/>
</dbReference>
<sequence length="341" mass="36442">MTDFRPTRRKALKLTAASLAAPTLLSPATSAIAAGRADLDGAINRFVALAPKTTSCLVAATPPQGPGWRAGYAPEQRLFVGSAVKTYILGQFLLDVESGRNQLSGNQLCTVSDAVRTPGSPVLIGLNGRTLFRTALESMISHSDNISTDITLAAVGPARVRELVGRMGLNTVRIPDSTRVLFSYLAGAPSGVDLGWDGMQKLEHNEKVYYDNHLLSPRTDVINDKQSMTSSANDLVNWYQQVLAGKVFTKPTSLVEFKRISAMADAVWMTVPQGLLAYGKGGSLDWGTFHALCFAGQMLVGKTPVTFSFTSNWLDGKTSGERTEAFISAVSDVLKAAANAV</sequence>
<organism evidence="5 6">
    <name type="scientific">Pandoraea cepalis</name>
    <dbReference type="NCBI Taxonomy" id="2508294"/>
    <lineage>
        <taxon>Bacteria</taxon>
        <taxon>Pseudomonadati</taxon>
        <taxon>Pseudomonadota</taxon>
        <taxon>Betaproteobacteria</taxon>
        <taxon>Burkholderiales</taxon>
        <taxon>Burkholderiaceae</taxon>
        <taxon>Pandoraea</taxon>
    </lineage>
</organism>
<protein>
    <recommendedName>
        <fullName evidence="2">Penicillinase</fullName>
    </recommendedName>
</protein>
<dbReference type="SUPFAM" id="SSF56601">
    <property type="entry name" value="beta-lactamase/transpeptidase-like"/>
    <property type="match status" value="1"/>
</dbReference>
<dbReference type="PANTHER" id="PTHR35333">
    <property type="entry name" value="BETA-LACTAMASE"/>
    <property type="match status" value="1"/>
</dbReference>
<evidence type="ECO:0000313" key="5">
    <source>
        <dbReference type="EMBL" id="VVE12216.1"/>
    </source>
</evidence>
<dbReference type="InterPro" id="IPR012338">
    <property type="entry name" value="Beta-lactam/transpept-like"/>
</dbReference>
<gene>
    <name evidence="5" type="ORF">PCE31107_02702</name>
</gene>
<proteinExistence type="predicted"/>
<dbReference type="AlphaFoldDB" id="A0A5E4VK04"/>
<dbReference type="PANTHER" id="PTHR35333:SF5">
    <property type="entry name" value="CONSERVED LIPOPROTEIN LPQF-RELATED"/>
    <property type="match status" value="1"/>
</dbReference>
<dbReference type="Gene3D" id="3.40.710.10">
    <property type="entry name" value="DD-peptidase/beta-lactamase superfamily"/>
    <property type="match status" value="1"/>
</dbReference>
<feature type="domain" description="Beta-lactamase class A catalytic" evidence="4">
    <location>
        <begin position="67"/>
        <end position="251"/>
    </location>
</feature>
<evidence type="ECO:0000256" key="1">
    <source>
        <dbReference type="ARBA" id="ARBA00001526"/>
    </source>
</evidence>
<dbReference type="RefSeq" id="WP_150608983.1">
    <property type="nucleotide sequence ID" value="NZ_CABPRY010000005.1"/>
</dbReference>
<dbReference type="Pfam" id="PF13354">
    <property type="entry name" value="Beta-lactamase2"/>
    <property type="match status" value="1"/>
</dbReference>
<evidence type="ECO:0000256" key="3">
    <source>
        <dbReference type="SAM" id="SignalP"/>
    </source>
</evidence>
<dbReference type="GO" id="GO:0030655">
    <property type="term" value="P:beta-lactam antibiotic catabolic process"/>
    <property type="evidence" value="ECO:0007669"/>
    <property type="project" value="InterPro"/>
</dbReference>
<evidence type="ECO:0000256" key="2">
    <source>
        <dbReference type="ARBA" id="ARBA00030171"/>
    </source>
</evidence>
<feature type="signal peptide" evidence="3">
    <location>
        <begin position="1"/>
        <end position="33"/>
    </location>
</feature>
<keyword evidence="3" id="KW-0732">Signal</keyword>
<dbReference type="GO" id="GO:0008800">
    <property type="term" value="F:beta-lactamase activity"/>
    <property type="evidence" value="ECO:0007669"/>
    <property type="project" value="UniProtKB-EC"/>
</dbReference>
<accession>A0A5E4VK04</accession>
<evidence type="ECO:0000259" key="4">
    <source>
        <dbReference type="Pfam" id="PF13354"/>
    </source>
</evidence>
<reference evidence="5 6" key="1">
    <citation type="submission" date="2019-08" db="EMBL/GenBank/DDBJ databases">
        <authorList>
            <person name="Peeters C."/>
        </authorList>
    </citation>
    <scope>NUCLEOTIDE SEQUENCE [LARGE SCALE GENOMIC DNA]</scope>
    <source>
        <strain evidence="5 6">LMG 31107</strain>
    </source>
</reference>
<dbReference type="InterPro" id="IPR000871">
    <property type="entry name" value="Beta-lactam_class-A"/>
</dbReference>
<comment type="catalytic activity">
    <reaction evidence="1">
        <text>a beta-lactam + H2O = a substituted beta-amino acid</text>
        <dbReference type="Rhea" id="RHEA:20401"/>
        <dbReference type="ChEBI" id="CHEBI:15377"/>
        <dbReference type="ChEBI" id="CHEBI:35627"/>
        <dbReference type="ChEBI" id="CHEBI:140347"/>
        <dbReference type="EC" id="3.5.2.6"/>
    </reaction>
</comment>